<dbReference type="PROSITE" id="PS50928">
    <property type="entry name" value="ABC_TM1"/>
    <property type="match status" value="1"/>
</dbReference>
<protein>
    <submittedName>
        <fullName evidence="9">ABC transporter permease</fullName>
    </submittedName>
</protein>
<reference evidence="10" key="1">
    <citation type="journal article" date="2019" name="Int. J. Syst. Evol. Microbiol.">
        <title>The Global Catalogue of Microorganisms (GCM) 10K type strain sequencing project: providing services to taxonomists for standard genome sequencing and annotation.</title>
        <authorList>
            <consortium name="The Broad Institute Genomics Platform"/>
            <consortium name="The Broad Institute Genome Sequencing Center for Infectious Disease"/>
            <person name="Wu L."/>
            <person name="Ma J."/>
        </authorList>
    </citation>
    <scope>NUCLEOTIDE SEQUENCE [LARGE SCALE GENOMIC DNA]</scope>
    <source>
        <strain evidence="10">JCM 16898</strain>
    </source>
</reference>
<comment type="similarity">
    <text evidence="7">Belongs to the binding-protein-dependent transport system permease family.</text>
</comment>
<feature type="transmembrane region" description="Helical" evidence="7">
    <location>
        <begin position="230"/>
        <end position="256"/>
    </location>
</feature>
<evidence type="ECO:0000259" key="8">
    <source>
        <dbReference type="PROSITE" id="PS50928"/>
    </source>
</evidence>
<feature type="transmembrane region" description="Helical" evidence="7">
    <location>
        <begin position="9"/>
        <end position="30"/>
    </location>
</feature>
<comment type="subcellular location">
    <subcellularLocation>
        <location evidence="1 7">Cell membrane</location>
        <topology evidence="1 7">Multi-pass membrane protein</topology>
    </subcellularLocation>
</comment>
<dbReference type="PANTHER" id="PTHR43163">
    <property type="entry name" value="DIPEPTIDE TRANSPORT SYSTEM PERMEASE PROTEIN DPPB-RELATED"/>
    <property type="match status" value="1"/>
</dbReference>
<proteinExistence type="inferred from homology"/>
<feature type="transmembrane region" description="Helical" evidence="7">
    <location>
        <begin position="132"/>
        <end position="156"/>
    </location>
</feature>
<dbReference type="InterPro" id="IPR000515">
    <property type="entry name" value="MetI-like"/>
</dbReference>
<comment type="caution">
    <text evidence="9">The sequence shown here is derived from an EMBL/GenBank/DDBJ whole genome shotgun (WGS) entry which is preliminary data.</text>
</comment>
<dbReference type="InterPro" id="IPR035906">
    <property type="entry name" value="MetI-like_sf"/>
</dbReference>
<dbReference type="Gene3D" id="1.10.3720.10">
    <property type="entry name" value="MetI-like"/>
    <property type="match status" value="1"/>
</dbReference>
<accession>A0ABP6YLC0</accession>
<dbReference type="InterPro" id="IPR045621">
    <property type="entry name" value="BPD_transp_1_N"/>
</dbReference>
<keyword evidence="2 7" id="KW-0813">Transport</keyword>
<dbReference type="CDD" id="cd06261">
    <property type="entry name" value="TM_PBP2"/>
    <property type="match status" value="1"/>
</dbReference>
<dbReference type="SUPFAM" id="SSF161098">
    <property type="entry name" value="MetI-like"/>
    <property type="match status" value="1"/>
</dbReference>
<evidence type="ECO:0000313" key="10">
    <source>
        <dbReference type="Proteomes" id="UP001500689"/>
    </source>
</evidence>
<evidence type="ECO:0000256" key="2">
    <source>
        <dbReference type="ARBA" id="ARBA00022448"/>
    </source>
</evidence>
<feature type="transmembrane region" description="Helical" evidence="7">
    <location>
        <begin position="276"/>
        <end position="302"/>
    </location>
</feature>
<feature type="domain" description="ABC transmembrane type-1" evidence="8">
    <location>
        <begin position="96"/>
        <end position="295"/>
    </location>
</feature>
<evidence type="ECO:0000256" key="1">
    <source>
        <dbReference type="ARBA" id="ARBA00004651"/>
    </source>
</evidence>
<feature type="transmembrane region" description="Helical" evidence="7">
    <location>
        <begin position="176"/>
        <end position="194"/>
    </location>
</feature>
<organism evidence="9 10">
    <name type="scientific">Amycolatopsis ultiminotia</name>
    <dbReference type="NCBI Taxonomy" id="543629"/>
    <lineage>
        <taxon>Bacteria</taxon>
        <taxon>Bacillati</taxon>
        <taxon>Actinomycetota</taxon>
        <taxon>Actinomycetes</taxon>
        <taxon>Pseudonocardiales</taxon>
        <taxon>Pseudonocardiaceae</taxon>
        <taxon>Amycolatopsis</taxon>
    </lineage>
</organism>
<evidence type="ECO:0000256" key="7">
    <source>
        <dbReference type="RuleBase" id="RU363032"/>
    </source>
</evidence>
<sequence length="312" mass="33241">MLGYLVRRLLGMVPVLFGTTFLIFAAVYALPGDPLAALAGEKQNLSPAVRAELTQRYHLDASLPAQYWHYLSGLFHGDFGEDLRGIDVADQIARAWPITVVLALTAWTIMAVAGIGLGMLAARRPGGIGDRLVLGITTLALGVPFFVLAYVLKIALGLELGWFPTSGVREGWPSSYLLPAACLAAFGVPELARLTRAGILENRYAEFVDTAIARGLSPTRIAVRHVLRASLIPVVSVLGLSLGGMLGGVVLIEGIFSIPGLGYTMFNAIDQQNGPVIVGIGSLLVLVFLAINLLVDLTYGVLDPRVSLERRG</sequence>
<gene>
    <name evidence="9" type="ORF">GCM10022222_82170</name>
</gene>
<evidence type="ECO:0000256" key="6">
    <source>
        <dbReference type="ARBA" id="ARBA00023136"/>
    </source>
</evidence>
<feature type="transmembrane region" description="Helical" evidence="7">
    <location>
        <begin position="95"/>
        <end position="120"/>
    </location>
</feature>
<dbReference type="Pfam" id="PF19300">
    <property type="entry name" value="BPD_transp_1_N"/>
    <property type="match status" value="1"/>
</dbReference>
<keyword evidence="3" id="KW-1003">Cell membrane</keyword>
<dbReference type="PANTHER" id="PTHR43163:SF7">
    <property type="entry name" value="DIPEPTIDE-TRANSPORT INTEGRAL MEMBRANE PROTEIN ABC TRANSPORTER DPPB-RELATED"/>
    <property type="match status" value="1"/>
</dbReference>
<name>A0ABP6YLC0_9PSEU</name>
<evidence type="ECO:0000256" key="4">
    <source>
        <dbReference type="ARBA" id="ARBA00022692"/>
    </source>
</evidence>
<evidence type="ECO:0000256" key="3">
    <source>
        <dbReference type="ARBA" id="ARBA00022475"/>
    </source>
</evidence>
<dbReference type="Pfam" id="PF00528">
    <property type="entry name" value="BPD_transp_1"/>
    <property type="match status" value="1"/>
</dbReference>
<keyword evidence="4 7" id="KW-0812">Transmembrane</keyword>
<keyword evidence="6 7" id="KW-0472">Membrane</keyword>
<evidence type="ECO:0000313" key="9">
    <source>
        <dbReference type="EMBL" id="GAA3585111.1"/>
    </source>
</evidence>
<evidence type="ECO:0000256" key="5">
    <source>
        <dbReference type="ARBA" id="ARBA00022989"/>
    </source>
</evidence>
<dbReference type="Proteomes" id="UP001500689">
    <property type="component" value="Unassembled WGS sequence"/>
</dbReference>
<keyword evidence="5 7" id="KW-1133">Transmembrane helix</keyword>
<dbReference type="RefSeq" id="WP_344868936.1">
    <property type="nucleotide sequence ID" value="NZ_BAAAZN010000030.1"/>
</dbReference>
<keyword evidence="10" id="KW-1185">Reference proteome</keyword>
<dbReference type="EMBL" id="BAAAZN010000030">
    <property type="protein sequence ID" value="GAA3585111.1"/>
    <property type="molecule type" value="Genomic_DNA"/>
</dbReference>